<keyword evidence="2" id="KW-0560">Oxidoreductase</keyword>
<feature type="domain" description="Fe2OG dioxygenase" evidence="3">
    <location>
        <begin position="161"/>
        <end position="275"/>
    </location>
</feature>
<evidence type="ECO:0000256" key="1">
    <source>
        <dbReference type="ARBA" id="ARBA00008056"/>
    </source>
</evidence>
<dbReference type="PROSITE" id="PS51471">
    <property type="entry name" value="FE2OG_OXY"/>
    <property type="match status" value="1"/>
</dbReference>
<keyword evidence="2" id="KW-0408">Iron</keyword>
<dbReference type="PANTHER" id="PTHR47990">
    <property type="entry name" value="2-OXOGLUTARATE (2OG) AND FE(II)-DEPENDENT OXYGENASE SUPERFAMILY PROTEIN-RELATED"/>
    <property type="match status" value="1"/>
</dbReference>
<reference evidence="4" key="1">
    <citation type="journal article" date="2020" name="Stud. Mycol.">
        <title>101 Dothideomycetes genomes: a test case for predicting lifestyles and emergence of pathogens.</title>
        <authorList>
            <person name="Haridas S."/>
            <person name="Albert R."/>
            <person name="Binder M."/>
            <person name="Bloem J."/>
            <person name="Labutti K."/>
            <person name="Salamov A."/>
            <person name="Andreopoulos B."/>
            <person name="Baker S."/>
            <person name="Barry K."/>
            <person name="Bills G."/>
            <person name="Bluhm B."/>
            <person name="Cannon C."/>
            <person name="Castanera R."/>
            <person name="Culley D."/>
            <person name="Daum C."/>
            <person name="Ezra D."/>
            <person name="Gonzalez J."/>
            <person name="Henrissat B."/>
            <person name="Kuo A."/>
            <person name="Liang C."/>
            <person name="Lipzen A."/>
            <person name="Lutzoni F."/>
            <person name="Magnuson J."/>
            <person name="Mondo S."/>
            <person name="Nolan M."/>
            <person name="Ohm R."/>
            <person name="Pangilinan J."/>
            <person name="Park H.-J."/>
            <person name="Ramirez L."/>
            <person name="Alfaro M."/>
            <person name="Sun H."/>
            <person name="Tritt A."/>
            <person name="Yoshinaga Y."/>
            <person name="Zwiers L.-H."/>
            <person name="Turgeon B."/>
            <person name="Goodwin S."/>
            <person name="Spatafora J."/>
            <person name="Crous P."/>
            <person name="Grigoriev I."/>
        </authorList>
    </citation>
    <scope>NUCLEOTIDE SEQUENCE</scope>
    <source>
        <strain evidence="4">CBS 133067</strain>
    </source>
</reference>
<dbReference type="AlphaFoldDB" id="A0A9P4ILE4"/>
<dbReference type="InterPro" id="IPR027443">
    <property type="entry name" value="IPNS-like_sf"/>
</dbReference>
<sequence>MGSTIPTIDFRPFINGSLQERQQIATNVDDALRTVGFFRLYNHGIGQGKIEQCFNWSKQFFHLPDDEKETLSPTPPSFDRGFFALGKEKVRGQISMKENYDFSDAMADTAWPKGELLPRFREFAADFHQDCSRLVYRLLDCVSMALQLSDEQSLRQYHTGTLFTSSLNHYPSVPAQLLQSGEAARSPAHADFGTLSLIFQRNVGGLEIADMKKTATFIHINPEPGSIIVFGGYLLNRWTDKRYRGAVHRVTEPSHLECGMEILPERYSVVFFSFPDAATTIEPLASCCSDENPRKYEAINAGEYLQKKKAVIYT</sequence>
<dbReference type="Gene3D" id="2.60.120.330">
    <property type="entry name" value="B-lactam Antibiotic, Isopenicillin N Synthase, Chain"/>
    <property type="match status" value="1"/>
</dbReference>
<keyword evidence="2" id="KW-0479">Metal-binding</keyword>
<name>A0A9P4ILE4_9PEZI</name>
<evidence type="ECO:0000259" key="3">
    <source>
        <dbReference type="PROSITE" id="PS51471"/>
    </source>
</evidence>
<evidence type="ECO:0000313" key="5">
    <source>
        <dbReference type="Proteomes" id="UP000799772"/>
    </source>
</evidence>
<proteinExistence type="inferred from homology"/>
<evidence type="ECO:0000256" key="2">
    <source>
        <dbReference type="RuleBase" id="RU003682"/>
    </source>
</evidence>
<comment type="similarity">
    <text evidence="1 2">Belongs to the iron/ascorbate-dependent oxidoreductase family.</text>
</comment>
<dbReference type="OrthoDB" id="288590at2759"/>
<comment type="caution">
    <text evidence="4">The sequence shown here is derived from an EMBL/GenBank/DDBJ whole genome shotgun (WGS) entry which is preliminary data.</text>
</comment>
<dbReference type="Proteomes" id="UP000799772">
    <property type="component" value="Unassembled WGS sequence"/>
</dbReference>
<dbReference type="Pfam" id="PF03171">
    <property type="entry name" value="2OG-FeII_Oxy"/>
    <property type="match status" value="1"/>
</dbReference>
<protein>
    <submittedName>
        <fullName evidence="4">Clavaminate synthase-like protein</fullName>
    </submittedName>
</protein>
<dbReference type="InterPro" id="IPR044861">
    <property type="entry name" value="IPNS-like_FE2OG_OXY"/>
</dbReference>
<dbReference type="GO" id="GO:0046872">
    <property type="term" value="F:metal ion binding"/>
    <property type="evidence" value="ECO:0007669"/>
    <property type="project" value="UniProtKB-KW"/>
</dbReference>
<dbReference type="InterPro" id="IPR005123">
    <property type="entry name" value="Oxoglu/Fe-dep_dioxygenase_dom"/>
</dbReference>
<gene>
    <name evidence="4" type="ORF">NA57DRAFT_34574</name>
</gene>
<dbReference type="SUPFAM" id="SSF51197">
    <property type="entry name" value="Clavaminate synthase-like"/>
    <property type="match status" value="1"/>
</dbReference>
<dbReference type="GO" id="GO:0044283">
    <property type="term" value="P:small molecule biosynthetic process"/>
    <property type="evidence" value="ECO:0007669"/>
    <property type="project" value="UniProtKB-ARBA"/>
</dbReference>
<evidence type="ECO:0000313" key="4">
    <source>
        <dbReference type="EMBL" id="KAF2101385.1"/>
    </source>
</evidence>
<dbReference type="InterPro" id="IPR026992">
    <property type="entry name" value="DIOX_N"/>
</dbReference>
<dbReference type="GO" id="GO:0016491">
    <property type="term" value="F:oxidoreductase activity"/>
    <property type="evidence" value="ECO:0007669"/>
    <property type="project" value="UniProtKB-KW"/>
</dbReference>
<dbReference type="Pfam" id="PF14226">
    <property type="entry name" value="DIOX_N"/>
    <property type="match status" value="1"/>
</dbReference>
<dbReference type="EMBL" id="ML978123">
    <property type="protein sequence ID" value="KAF2101385.1"/>
    <property type="molecule type" value="Genomic_DNA"/>
</dbReference>
<organism evidence="4 5">
    <name type="scientific">Rhizodiscina lignyota</name>
    <dbReference type="NCBI Taxonomy" id="1504668"/>
    <lineage>
        <taxon>Eukaryota</taxon>
        <taxon>Fungi</taxon>
        <taxon>Dikarya</taxon>
        <taxon>Ascomycota</taxon>
        <taxon>Pezizomycotina</taxon>
        <taxon>Dothideomycetes</taxon>
        <taxon>Pleosporomycetidae</taxon>
        <taxon>Aulographales</taxon>
        <taxon>Rhizodiscinaceae</taxon>
        <taxon>Rhizodiscina</taxon>
    </lineage>
</organism>
<accession>A0A9P4ILE4</accession>
<keyword evidence="5" id="KW-1185">Reference proteome</keyword>
<dbReference type="InterPro" id="IPR050231">
    <property type="entry name" value="Iron_ascorbate_oxido_reductase"/>
</dbReference>